<gene>
    <name evidence="1" type="ORF">RHO25_011143</name>
</gene>
<protein>
    <submittedName>
        <fullName evidence="1">Uncharacterized protein</fullName>
    </submittedName>
</protein>
<name>A0ABZ0P442_CERBT</name>
<dbReference type="Proteomes" id="UP001302367">
    <property type="component" value="Chromosome 7"/>
</dbReference>
<sequence length="241" mass="27836">MSEILDVQCSVAALRVFETPELLGLILVEVAEWEVDLESQCTSKTTDPRTYGPAHRSFCYLPEPHFAFSPIVLRRVNRTFRDTIDRSPKLRKLSLKALPRQLAPRRVRPRLSCDHFGPLHWLEWKAGLEFVWNSKVQNGVLQIRATIAGGNEHERYKLRKDLKGSWRKLPCIPFSQAASKLVLQLVRSAKYRSFIWRPNRLVMYSEYDLRTCDLGPEPKLGLLFDIIDAAEVSMAIENKNF</sequence>
<dbReference type="RefSeq" id="XP_065459442.1">
    <property type="nucleotide sequence ID" value="XM_065603370.1"/>
</dbReference>
<dbReference type="GeneID" id="90644714"/>
<reference evidence="1 2" key="1">
    <citation type="submission" date="2023-09" db="EMBL/GenBank/DDBJ databases">
        <title>Complete-Gapless Cercospora beticola genome.</title>
        <authorList>
            <person name="Wyatt N.A."/>
            <person name="Spanner R.E."/>
            <person name="Bolton M.D."/>
        </authorList>
    </citation>
    <scope>NUCLEOTIDE SEQUENCE [LARGE SCALE GENOMIC DNA]</scope>
    <source>
        <strain evidence="1">Cb09-40</strain>
    </source>
</reference>
<organism evidence="1 2">
    <name type="scientific">Cercospora beticola</name>
    <name type="common">Sugarbeet leaf spot fungus</name>
    <dbReference type="NCBI Taxonomy" id="122368"/>
    <lineage>
        <taxon>Eukaryota</taxon>
        <taxon>Fungi</taxon>
        <taxon>Dikarya</taxon>
        <taxon>Ascomycota</taxon>
        <taxon>Pezizomycotina</taxon>
        <taxon>Dothideomycetes</taxon>
        <taxon>Dothideomycetidae</taxon>
        <taxon>Mycosphaerellales</taxon>
        <taxon>Mycosphaerellaceae</taxon>
        <taxon>Cercospora</taxon>
    </lineage>
</organism>
<dbReference type="EMBL" id="CP134190">
    <property type="protein sequence ID" value="WPB06486.1"/>
    <property type="molecule type" value="Genomic_DNA"/>
</dbReference>
<proteinExistence type="predicted"/>
<accession>A0ABZ0P442</accession>
<keyword evidence="2" id="KW-1185">Reference proteome</keyword>
<evidence type="ECO:0000313" key="2">
    <source>
        <dbReference type="Proteomes" id="UP001302367"/>
    </source>
</evidence>
<evidence type="ECO:0000313" key="1">
    <source>
        <dbReference type="EMBL" id="WPB06486.1"/>
    </source>
</evidence>